<dbReference type="InterPro" id="IPR011990">
    <property type="entry name" value="TPR-like_helical_dom_sf"/>
</dbReference>
<dbReference type="Proteomes" id="UP001497525">
    <property type="component" value="Unassembled WGS sequence"/>
</dbReference>
<dbReference type="Pfam" id="PF14559">
    <property type="entry name" value="TPR_19"/>
    <property type="match status" value="1"/>
</dbReference>
<dbReference type="PANTHER" id="PTHR23083:SF464">
    <property type="entry name" value="TETRATRICOPEPTIDE REPEAT DOMAIN 7, ISOFORM A"/>
    <property type="match status" value="1"/>
</dbReference>
<dbReference type="PANTHER" id="PTHR23083">
    <property type="entry name" value="TETRATRICOPEPTIDE REPEAT PROTEIN, TPR"/>
    <property type="match status" value="1"/>
</dbReference>
<accession>A0AAV2TA77</accession>
<comment type="caution">
    <text evidence="4">The sequence shown here is derived from an EMBL/GenBank/DDBJ whole genome shotgun (WGS) entry which is preliminary data.</text>
</comment>
<dbReference type="SUPFAM" id="SSF48452">
    <property type="entry name" value="TPR-like"/>
    <property type="match status" value="3"/>
</dbReference>
<evidence type="ECO:0000256" key="2">
    <source>
        <dbReference type="ARBA" id="ARBA00038251"/>
    </source>
</evidence>
<dbReference type="EMBL" id="CAXLJL010000157">
    <property type="protein sequence ID" value="CAL5133761.1"/>
    <property type="molecule type" value="Genomic_DNA"/>
</dbReference>
<sequence length="816" mass="91156">MTTSRGARAKKGKIDSEVEKLRAEGNLSRACESLYPYKNDHTMWCLFNLVSAENKLENFESGFLTDEDIEASEMYISEAMKTSDEQYKFEASVLSGKILYLRKSFTTALEALRKLKLMTVRIDYYGLRFARIISEGVATMGLCIEELAQQTRRPLSEDARTEACTYYDFASEVCIRHYQEFYQGQADQSVVVSFPKVVFKAVQRMLALTHQTGDIQGTISKFRYLMRFVETPSTKGLRQALACQFADLLLRGVGASVYEKYNMAPEKVTPMFKQALPIPQRYSAHRYVPDTPLREAILMLLISEHIASQEVILNRPSEISETPFIQPFNNTAAIYDLLAIALARTGNFLFLSKYYRAYLVLRECLRLDASKVSVFLFATSLCLGYLELIEDGIELASQAVQLASSQNDAVICARAHLMLGWGFSLLSRNCQIIEKKRDLHDQAINEYRSACKLDPDDYLSWYHLAVELAVERQLEDALAACQNSLRLMPTHSNTLCLLALIHTAGGKRLDQASKVLRVGLADKPNDFNLLFLLAKIESVRQNTRAGLHVYKRLLEVWRDTFAPDSNSVVLEKMPTSTDVSAATGNTTEDFSPSTPLTSTLVFETEEESIPSSFCTESNYLASALGDIAHGLASQSGTSIAPLRRVHRANAYALSPSARLQAKIYHGLAEWYLVNDQLEEAREALDEAVKITNLDLETLYLRGCLAEKQGMVSKARSIYESVVAIKPTHIRALLALAELLRQNDQANLAERVARDAMSIDPTNCQVWHLLAEILASPSASESASEAAVTKALLTAVELGQTEPIEPFYLMPIGIRCG</sequence>
<dbReference type="InterPro" id="IPR051722">
    <property type="entry name" value="Endocytosis_PI4K-reg_protein"/>
</dbReference>
<organism evidence="4 5">
    <name type="scientific">Calicophoron daubneyi</name>
    <name type="common">Rumen fluke</name>
    <name type="synonym">Paramphistomum daubneyi</name>
    <dbReference type="NCBI Taxonomy" id="300641"/>
    <lineage>
        <taxon>Eukaryota</taxon>
        <taxon>Metazoa</taxon>
        <taxon>Spiralia</taxon>
        <taxon>Lophotrochozoa</taxon>
        <taxon>Platyhelminthes</taxon>
        <taxon>Trematoda</taxon>
        <taxon>Digenea</taxon>
        <taxon>Plagiorchiida</taxon>
        <taxon>Pronocephalata</taxon>
        <taxon>Paramphistomoidea</taxon>
        <taxon>Paramphistomidae</taxon>
        <taxon>Calicophoron</taxon>
    </lineage>
</organism>
<dbReference type="AlphaFoldDB" id="A0AAV2TA77"/>
<feature type="domain" description="Tetratricopeptide repeat protein 7 N-terminal" evidence="3">
    <location>
        <begin position="7"/>
        <end position="354"/>
    </location>
</feature>
<dbReference type="Gene3D" id="1.25.40.10">
    <property type="entry name" value="Tetratricopeptide repeat domain"/>
    <property type="match status" value="2"/>
</dbReference>
<dbReference type="Pfam" id="PF19440">
    <property type="entry name" value="TTC7_N"/>
    <property type="match status" value="1"/>
</dbReference>
<dbReference type="InterPro" id="IPR019734">
    <property type="entry name" value="TPR_rpt"/>
</dbReference>
<reference evidence="4" key="1">
    <citation type="submission" date="2024-06" db="EMBL/GenBank/DDBJ databases">
        <authorList>
            <person name="Liu X."/>
            <person name="Lenzi L."/>
            <person name="Haldenby T S."/>
            <person name="Uol C."/>
        </authorList>
    </citation>
    <scope>NUCLEOTIDE SEQUENCE</scope>
</reference>
<comment type="function">
    <text evidence="1">Involved in endocytosis.</text>
</comment>
<dbReference type="InterPro" id="IPR045819">
    <property type="entry name" value="TTC7_N"/>
</dbReference>
<protein>
    <recommendedName>
        <fullName evidence="3">Tetratricopeptide repeat protein 7 N-terminal domain-containing protein</fullName>
    </recommendedName>
</protein>
<dbReference type="SMART" id="SM00028">
    <property type="entry name" value="TPR"/>
    <property type="match status" value="5"/>
</dbReference>
<gene>
    <name evidence="4" type="ORF">CDAUBV1_LOCUS7005</name>
</gene>
<proteinExistence type="inferred from homology"/>
<evidence type="ECO:0000313" key="4">
    <source>
        <dbReference type="EMBL" id="CAL5133761.1"/>
    </source>
</evidence>
<comment type="similarity">
    <text evidence="2">Belongs to the YPP1 family.</text>
</comment>
<evidence type="ECO:0000256" key="1">
    <source>
        <dbReference type="ARBA" id="ARBA00002550"/>
    </source>
</evidence>
<evidence type="ECO:0000313" key="5">
    <source>
        <dbReference type="Proteomes" id="UP001497525"/>
    </source>
</evidence>
<name>A0AAV2TA77_CALDB</name>
<evidence type="ECO:0000259" key="3">
    <source>
        <dbReference type="Pfam" id="PF19440"/>
    </source>
</evidence>